<dbReference type="CDD" id="cd12215">
    <property type="entry name" value="ChiC_BD"/>
    <property type="match status" value="1"/>
</dbReference>
<keyword evidence="1" id="KW-0378">Hydrolase</keyword>
<dbReference type="InterPro" id="IPR013783">
    <property type="entry name" value="Ig-like_fold"/>
</dbReference>
<dbReference type="Gene3D" id="2.60.40.10">
    <property type="entry name" value="Immunoglobulins"/>
    <property type="match status" value="1"/>
</dbReference>
<dbReference type="InterPro" id="IPR036514">
    <property type="entry name" value="SGNH_hydro_sf"/>
</dbReference>
<dbReference type="Pfam" id="PF02839">
    <property type="entry name" value="CBM_5_12"/>
    <property type="match status" value="1"/>
</dbReference>
<dbReference type="GO" id="GO:0005576">
    <property type="term" value="C:extracellular region"/>
    <property type="evidence" value="ECO:0007669"/>
    <property type="project" value="InterPro"/>
</dbReference>
<feature type="compositionally biased region" description="Gly residues" evidence="2">
    <location>
        <begin position="425"/>
        <end position="438"/>
    </location>
</feature>
<dbReference type="SMART" id="SM00089">
    <property type="entry name" value="PKD"/>
    <property type="match status" value="1"/>
</dbReference>
<dbReference type="GO" id="GO:0004553">
    <property type="term" value="F:hydrolase activity, hydrolyzing O-glycosyl compounds"/>
    <property type="evidence" value="ECO:0007669"/>
    <property type="project" value="InterPro"/>
</dbReference>
<dbReference type="SMART" id="SM00495">
    <property type="entry name" value="ChtBD3"/>
    <property type="match status" value="1"/>
</dbReference>
<dbReference type="RefSeq" id="WP_015790122.1">
    <property type="nucleotide sequence ID" value="NC_013158.1"/>
</dbReference>
<organism evidence="4 5">
    <name type="scientific">Halorhabdus utahensis (strain DSM 12940 / JCM 11049 / AX-2)</name>
    <dbReference type="NCBI Taxonomy" id="519442"/>
    <lineage>
        <taxon>Archaea</taxon>
        <taxon>Methanobacteriati</taxon>
        <taxon>Methanobacteriota</taxon>
        <taxon>Stenosarchaea group</taxon>
        <taxon>Halobacteria</taxon>
        <taxon>Halobacteriales</taxon>
        <taxon>Haloarculaceae</taxon>
        <taxon>Halorhabdus</taxon>
    </lineage>
</organism>
<protein>
    <submittedName>
        <fullName evidence="4">Carbohydrate-binding family V/XII</fullName>
    </submittedName>
</protein>
<reference evidence="4 5" key="1">
    <citation type="journal article" date="2009" name="Stand. Genomic Sci.">
        <title>Complete genome sequence of Halorhabdus utahensis type strain (AX-2).</title>
        <authorList>
            <person name="Anderson I."/>
            <person name="Tindall B.J."/>
            <person name="Pomrenke H."/>
            <person name="Goker M."/>
            <person name="Lapidus A."/>
            <person name="Nolan M."/>
            <person name="Copeland A."/>
            <person name="Glavina Del Rio T."/>
            <person name="Chen F."/>
            <person name="Tice H."/>
            <person name="Cheng J.F."/>
            <person name="Lucas S."/>
            <person name="Chertkov O."/>
            <person name="Bruce D."/>
            <person name="Brettin T."/>
            <person name="Detter J.C."/>
            <person name="Han C."/>
            <person name="Goodwin L."/>
            <person name="Land M."/>
            <person name="Hauser L."/>
            <person name="Chang Y.J."/>
            <person name="Jeffries C.D."/>
            <person name="Pitluck S."/>
            <person name="Pati A."/>
            <person name="Mavromatis K."/>
            <person name="Ivanova N."/>
            <person name="Ovchinnikova G."/>
            <person name="Chen A."/>
            <person name="Palaniappan K."/>
            <person name="Chain P."/>
            <person name="Rohde M."/>
            <person name="Bristow J."/>
            <person name="Eisen J.A."/>
            <person name="Markowitz V."/>
            <person name="Hugenholtz P."/>
            <person name="Kyrpides N.C."/>
            <person name="Klenk H.P."/>
        </authorList>
    </citation>
    <scope>NUCLEOTIDE SEQUENCE [LARGE SCALE GENOMIC DNA]</scope>
    <source>
        <strain evidence="5">DSM 12940 / JCM 11049 / AX-2</strain>
    </source>
</reference>
<sequence>MTRRTNDTGEVDEKPSSGAEQQGSNDSTGSRDPSRRDFLKAGAAVGAGTFAVGLGQQATATTATDPSNLDLYLLFGQSNMEGQGPIEAQDRETHPRIHVLADKTCPNLDREYGEWYLAEPPLNRCYGKLGPGDYFAKSMIEEMPDDRSIGLVPAAVSGADIALFEKGAPIGRNDRDIPSQFDGGYEWMVDLAETAQQVGTFRGILFHQGETNTNDQQWTDQVQGIVEDLRADLGIGNVPFLAGEMLYDSAGGCCGSHNTEVNELPDVIENAHVVSAEGLAGQDYAHFTSEAYRELGRRYAAEMLEHVDVSGGTDDGSGGNSGDDSGGNDGDGSGSDSDDDSDSDTGDSGDDSGSDTGDSSGDDAGSDSGGSSEYPTWDSTAVYRTGDRVVHDGRVWEAQWYTQDQEPREEDYYVWQPVEDESAGNSGGDTSGESGGDTGNLNAEMDPSTTAASVGERVTFRVTDTSGSSNWLTSLAFDFGDGMTATGWWAAHSFDSPGTYTVTLTATDNGGASTTHEVTITVS</sequence>
<dbReference type="InterPro" id="IPR003610">
    <property type="entry name" value="CBM5/12"/>
</dbReference>
<evidence type="ECO:0000313" key="4">
    <source>
        <dbReference type="EMBL" id="ACV12556.1"/>
    </source>
</evidence>
<name>C7NVN3_HALUD</name>
<dbReference type="SUPFAM" id="SSF52266">
    <property type="entry name" value="SGNH hydrolase"/>
    <property type="match status" value="1"/>
</dbReference>
<dbReference type="eggNOG" id="arCOG07581">
    <property type="taxonomic scope" value="Archaea"/>
</dbReference>
<dbReference type="PROSITE" id="PS50093">
    <property type="entry name" value="PKD"/>
    <property type="match status" value="1"/>
</dbReference>
<feature type="domain" description="PKD" evidence="3">
    <location>
        <begin position="441"/>
        <end position="523"/>
    </location>
</feature>
<dbReference type="Pfam" id="PF10518">
    <property type="entry name" value="TAT_signal"/>
    <property type="match status" value="1"/>
</dbReference>
<feature type="compositionally biased region" description="Polar residues" evidence="2">
    <location>
        <begin position="18"/>
        <end position="31"/>
    </location>
</feature>
<dbReference type="GO" id="GO:0005975">
    <property type="term" value="P:carbohydrate metabolic process"/>
    <property type="evidence" value="ECO:0007669"/>
    <property type="project" value="InterPro"/>
</dbReference>
<dbReference type="InterPro" id="IPR000601">
    <property type="entry name" value="PKD_dom"/>
</dbReference>
<accession>C7NVN3</accession>
<dbReference type="InterPro" id="IPR052940">
    <property type="entry name" value="Carb_Esterase_6"/>
</dbReference>
<feature type="compositionally biased region" description="Basic and acidic residues" evidence="2">
    <location>
        <begin position="1"/>
        <end position="15"/>
    </location>
</feature>
<dbReference type="STRING" id="519442.Huta_2390"/>
<dbReference type="HOGENOM" id="CLU_520343_0_0_2"/>
<evidence type="ECO:0000313" key="5">
    <source>
        <dbReference type="Proteomes" id="UP000002071"/>
    </source>
</evidence>
<feature type="region of interest" description="Disordered" evidence="2">
    <location>
        <begin position="308"/>
        <end position="379"/>
    </location>
</feature>
<dbReference type="NCBIfam" id="TIGR01409">
    <property type="entry name" value="TAT_signal_seq"/>
    <property type="match status" value="1"/>
</dbReference>
<evidence type="ECO:0000259" key="3">
    <source>
        <dbReference type="PROSITE" id="PS50093"/>
    </source>
</evidence>
<evidence type="ECO:0000256" key="1">
    <source>
        <dbReference type="ARBA" id="ARBA00022801"/>
    </source>
</evidence>
<dbReference type="SUPFAM" id="SSF51055">
    <property type="entry name" value="Carbohydrate binding domain"/>
    <property type="match status" value="1"/>
</dbReference>
<dbReference type="SUPFAM" id="SSF49299">
    <property type="entry name" value="PKD domain"/>
    <property type="match status" value="1"/>
</dbReference>
<dbReference type="InterPro" id="IPR036573">
    <property type="entry name" value="CBM_sf_5/12"/>
</dbReference>
<dbReference type="AlphaFoldDB" id="C7NVN3"/>
<dbReference type="GeneID" id="8384689"/>
<dbReference type="PANTHER" id="PTHR31988">
    <property type="entry name" value="ESTERASE, PUTATIVE (DUF303)-RELATED"/>
    <property type="match status" value="1"/>
</dbReference>
<dbReference type="Gene3D" id="2.10.10.20">
    <property type="entry name" value="Carbohydrate-binding module superfamily 5/12"/>
    <property type="match status" value="1"/>
</dbReference>
<gene>
    <name evidence="4" type="ordered locus">Huta_2390</name>
</gene>
<dbReference type="PROSITE" id="PS51318">
    <property type="entry name" value="TAT"/>
    <property type="match status" value="1"/>
</dbReference>
<dbReference type="EMBL" id="CP001687">
    <property type="protein sequence ID" value="ACV12556.1"/>
    <property type="molecule type" value="Genomic_DNA"/>
</dbReference>
<dbReference type="GO" id="GO:0030246">
    <property type="term" value="F:carbohydrate binding"/>
    <property type="evidence" value="ECO:0007669"/>
    <property type="project" value="InterPro"/>
</dbReference>
<feature type="compositionally biased region" description="Gly residues" evidence="2">
    <location>
        <begin position="313"/>
        <end position="333"/>
    </location>
</feature>
<dbReference type="PANTHER" id="PTHR31988:SF19">
    <property type="entry name" value="9-O-ACETYL-N-ACETYLNEURAMINIC ACID DEACETYLASE-RELATED"/>
    <property type="match status" value="1"/>
</dbReference>
<proteinExistence type="predicted"/>
<evidence type="ECO:0000256" key="2">
    <source>
        <dbReference type="SAM" id="MobiDB-lite"/>
    </source>
</evidence>
<feature type="region of interest" description="Disordered" evidence="2">
    <location>
        <begin position="1"/>
        <end position="36"/>
    </location>
</feature>
<dbReference type="InterPro" id="IPR035986">
    <property type="entry name" value="PKD_dom_sf"/>
</dbReference>
<keyword evidence="5" id="KW-1185">Reference proteome</keyword>
<dbReference type="CDD" id="cd00146">
    <property type="entry name" value="PKD"/>
    <property type="match status" value="1"/>
</dbReference>
<dbReference type="KEGG" id="hut:Huta_2390"/>
<feature type="region of interest" description="Disordered" evidence="2">
    <location>
        <begin position="419"/>
        <end position="453"/>
    </location>
</feature>
<dbReference type="Proteomes" id="UP000002071">
    <property type="component" value="Chromosome"/>
</dbReference>
<dbReference type="Pfam" id="PF18911">
    <property type="entry name" value="PKD_4"/>
    <property type="match status" value="1"/>
</dbReference>
<dbReference type="CAZy" id="CBM5">
    <property type="family name" value="Carbohydrate-Binding Module Family 5"/>
</dbReference>
<dbReference type="Gene3D" id="3.40.50.1110">
    <property type="entry name" value="SGNH hydrolase"/>
    <property type="match status" value="1"/>
</dbReference>
<dbReference type="InterPro" id="IPR005181">
    <property type="entry name" value="SASA"/>
</dbReference>
<dbReference type="InterPro" id="IPR006311">
    <property type="entry name" value="TAT_signal"/>
</dbReference>
<feature type="compositionally biased region" description="Acidic residues" evidence="2">
    <location>
        <begin position="336"/>
        <end position="353"/>
    </location>
</feature>
<dbReference type="InterPro" id="IPR019546">
    <property type="entry name" value="TAT_signal_bac_arc"/>
</dbReference>
<dbReference type="OrthoDB" id="8638at2157"/>
<dbReference type="InterPro" id="IPR022409">
    <property type="entry name" value="PKD/Chitinase_dom"/>
</dbReference>
<dbReference type="Pfam" id="PF03629">
    <property type="entry name" value="SASA"/>
    <property type="match status" value="1"/>
</dbReference>